<dbReference type="Proteomes" id="UP000635477">
    <property type="component" value="Unassembled WGS sequence"/>
</dbReference>
<organism evidence="1 2">
    <name type="scientific">Fusarium zealandicum</name>
    <dbReference type="NCBI Taxonomy" id="1053134"/>
    <lineage>
        <taxon>Eukaryota</taxon>
        <taxon>Fungi</taxon>
        <taxon>Dikarya</taxon>
        <taxon>Ascomycota</taxon>
        <taxon>Pezizomycotina</taxon>
        <taxon>Sordariomycetes</taxon>
        <taxon>Hypocreomycetidae</taxon>
        <taxon>Hypocreales</taxon>
        <taxon>Nectriaceae</taxon>
        <taxon>Fusarium</taxon>
        <taxon>Fusarium staphyleae species complex</taxon>
    </lineage>
</organism>
<protein>
    <submittedName>
        <fullName evidence="1">Uncharacterized protein</fullName>
    </submittedName>
</protein>
<sequence>MSIVPAKVIVRRLYEDTVQDIEYKSASIWQAWLQRRFNAQDAYHFTPEYWLDSSLGRFDGSVRRYDDAGDIIPAMLWVKFKRPSGNVRED</sequence>
<dbReference type="EMBL" id="JABEYC010000316">
    <property type="protein sequence ID" value="KAF4979165.1"/>
    <property type="molecule type" value="Genomic_DNA"/>
</dbReference>
<dbReference type="AlphaFoldDB" id="A0A8H4XLR7"/>
<reference evidence="1" key="2">
    <citation type="submission" date="2020-05" db="EMBL/GenBank/DDBJ databases">
        <authorList>
            <person name="Kim H.-S."/>
            <person name="Proctor R.H."/>
            <person name="Brown D.W."/>
        </authorList>
    </citation>
    <scope>NUCLEOTIDE SEQUENCE</scope>
    <source>
        <strain evidence="1">NRRL 22465</strain>
    </source>
</reference>
<evidence type="ECO:0000313" key="2">
    <source>
        <dbReference type="Proteomes" id="UP000635477"/>
    </source>
</evidence>
<comment type="caution">
    <text evidence="1">The sequence shown here is derived from an EMBL/GenBank/DDBJ whole genome shotgun (WGS) entry which is preliminary data.</text>
</comment>
<name>A0A8H4XLR7_9HYPO</name>
<proteinExistence type="predicted"/>
<evidence type="ECO:0000313" key="1">
    <source>
        <dbReference type="EMBL" id="KAF4979165.1"/>
    </source>
</evidence>
<dbReference type="OrthoDB" id="5090566at2759"/>
<accession>A0A8H4XLR7</accession>
<keyword evidence="2" id="KW-1185">Reference proteome</keyword>
<reference evidence="1" key="1">
    <citation type="journal article" date="2020" name="BMC Genomics">
        <title>Correction to: Identification and distribution of gene clusters required for synthesis of sphingolipid metabolism inhibitors in diverse species of the filamentous fungus Fusarium.</title>
        <authorList>
            <person name="Kim H.S."/>
            <person name="Lohmar J.M."/>
            <person name="Busman M."/>
            <person name="Brown D.W."/>
            <person name="Naumann T.A."/>
            <person name="Divon H.H."/>
            <person name="Lysoe E."/>
            <person name="Uhlig S."/>
            <person name="Proctor R.H."/>
        </authorList>
    </citation>
    <scope>NUCLEOTIDE SEQUENCE</scope>
    <source>
        <strain evidence="1">NRRL 22465</strain>
    </source>
</reference>
<gene>
    <name evidence="1" type="ORF">FZEAL_4593</name>
</gene>